<feature type="region of interest" description="Disordered" evidence="1">
    <location>
        <begin position="116"/>
        <end position="140"/>
    </location>
</feature>
<dbReference type="InterPro" id="IPR043153">
    <property type="entry name" value="DENN_C"/>
</dbReference>
<dbReference type="OrthoDB" id="291879at2759"/>
<feature type="compositionally biased region" description="Polar residues" evidence="1">
    <location>
        <begin position="116"/>
        <end position="133"/>
    </location>
</feature>
<dbReference type="PANTHER" id="PTHR15288">
    <property type="entry name" value="DENN DOMAIN-CONTAINING PROTEIN 2"/>
    <property type="match status" value="1"/>
</dbReference>
<evidence type="ECO:0000313" key="3">
    <source>
        <dbReference type="EMBL" id="CAK63427.1"/>
    </source>
</evidence>
<feature type="region of interest" description="Disordered" evidence="1">
    <location>
        <begin position="1"/>
        <end position="29"/>
    </location>
</feature>
<dbReference type="KEGG" id="ptm:GSPATT00033280001"/>
<dbReference type="HOGENOM" id="CLU_358082_0_0_1"/>
<evidence type="ECO:0000256" key="1">
    <source>
        <dbReference type="SAM" id="MobiDB-lite"/>
    </source>
</evidence>
<dbReference type="SMART" id="SM00799">
    <property type="entry name" value="DENN"/>
    <property type="match status" value="1"/>
</dbReference>
<gene>
    <name evidence="3" type="ORF">GSPATT00033280001</name>
</gene>
<dbReference type="InterPro" id="IPR051942">
    <property type="entry name" value="DENN_domain_containing_2"/>
</dbReference>
<dbReference type="InterPro" id="IPR037516">
    <property type="entry name" value="Tripartite_DENN"/>
</dbReference>
<dbReference type="eggNOG" id="KOG3569">
    <property type="taxonomic scope" value="Eukaryota"/>
</dbReference>
<evidence type="ECO:0000313" key="4">
    <source>
        <dbReference type="Proteomes" id="UP000000600"/>
    </source>
</evidence>
<dbReference type="STRING" id="5888.A0BY10"/>
<proteinExistence type="predicted"/>
<dbReference type="Proteomes" id="UP000000600">
    <property type="component" value="Unassembled WGS sequence"/>
</dbReference>
<dbReference type="AlphaFoldDB" id="A0BY10"/>
<dbReference type="OMA" id="DECNEMH"/>
<name>A0BY10_PARTE</name>
<dbReference type="InParanoid" id="A0BY10"/>
<reference evidence="3 4" key="1">
    <citation type="journal article" date="2006" name="Nature">
        <title>Global trends of whole-genome duplications revealed by the ciliate Paramecium tetraurelia.</title>
        <authorList>
            <consortium name="Genoscope"/>
            <person name="Aury J.-M."/>
            <person name="Jaillon O."/>
            <person name="Duret L."/>
            <person name="Noel B."/>
            <person name="Jubin C."/>
            <person name="Porcel B.M."/>
            <person name="Segurens B."/>
            <person name="Daubin V."/>
            <person name="Anthouard V."/>
            <person name="Aiach N."/>
            <person name="Arnaiz O."/>
            <person name="Billaut A."/>
            <person name="Beisson J."/>
            <person name="Blanc I."/>
            <person name="Bouhouche K."/>
            <person name="Camara F."/>
            <person name="Duharcourt S."/>
            <person name="Guigo R."/>
            <person name="Gogendeau D."/>
            <person name="Katinka M."/>
            <person name="Keller A.-M."/>
            <person name="Kissmehl R."/>
            <person name="Klotz C."/>
            <person name="Koll F."/>
            <person name="Le Moue A."/>
            <person name="Lepere C."/>
            <person name="Malinsky S."/>
            <person name="Nowacki M."/>
            <person name="Nowak J.K."/>
            <person name="Plattner H."/>
            <person name="Poulain J."/>
            <person name="Ruiz F."/>
            <person name="Serrano V."/>
            <person name="Zagulski M."/>
            <person name="Dessen P."/>
            <person name="Betermier M."/>
            <person name="Weissenbach J."/>
            <person name="Scarpelli C."/>
            <person name="Schachter V."/>
            <person name="Sperling L."/>
            <person name="Meyer E."/>
            <person name="Cohen J."/>
            <person name="Wincker P."/>
        </authorList>
    </citation>
    <scope>NUCLEOTIDE SEQUENCE [LARGE SCALE GENOMIC DNA]</scope>
    <source>
        <strain evidence="3 4">Stock d4-2</strain>
    </source>
</reference>
<dbReference type="GeneID" id="5016609"/>
<evidence type="ECO:0000259" key="2">
    <source>
        <dbReference type="PROSITE" id="PS50211"/>
    </source>
</evidence>
<organism evidence="3 4">
    <name type="scientific">Paramecium tetraurelia</name>
    <dbReference type="NCBI Taxonomy" id="5888"/>
    <lineage>
        <taxon>Eukaryota</taxon>
        <taxon>Sar</taxon>
        <taxon>Alveolata</taxon>
        <taxon>Ciliophora</taxon>
        <taxon>Intramacronucleata</taxon>
        <taxon>Oligohymenophorea</taxon>
        <taxon>Peniculida</taxon>
        <taxon>Parameciidae</taxon>
        <taxon>Paramecium</taxon>
    </lineage>
</organism>
<accession>A0BY10</accession>
<protein>
    <recommendedName>
        <fullName evidence="2">UDENN domain-containing protein</fullName>
    </recommendedName>
</protein>
<dbReference type="EMBL" id="CT868026">
    <property type="protein sequence ID" value="CAK63427.1"/>
    <property type="molecule type" value="Genomic_DNA"/>
</dbReference>
<sequence>MQHSQPSTQDKDKPHQTPPGLSKSKVQHNDDVDKIIADLKRVILIANMQKLEFEQERNLLLEKDNTQLKDLINRLLSQPVVQTQSTHTQTEFYKKELEQLNTKEDSQLNIGSILNTDYDPITSQDSPTKLDNTQPKKPDLRIEVSPDHQQLHGAPNSNVKKSSTYLQGLTNIQIKDAITDGIPQKTNRIGQKIGEGDNSLRKSMQLNFLSNKSSITDTDHVEGQDLKINSVGNQSCIESIEDIQDVQQPALKLYEQFYILGCEKKEFGEFEQDPNIKEGILPTSILYKSDQLNISIQEEIIKGFVYPFGNQIKRIETNDSVERLKQIIYSCNKYELLDKFSVFAIKNHDTTQDFVEYTNQNLMYQANPEKLLYGIYLTVDDYVETTPDHIVSNFENREKRIFWKYKKTYCFLTYFPFYELFQDLLISIIYYLELIKFNRSNRWMMNIQEENEIPKEIDGQQIILEFRDELTKFLDKIQAITPMQGHQMLEIPTLASLLKYKIPNQLNLDIDLRLWSANVTLQVLNYNEILTIFLAMMSEVSIIFVCQNSSILTSIVHFFHHLIRPLEWTQAIIYNVPEQLLEMIQSPVPIIIGVNLPEIDFQSLELTNYCINHLFVFLDGDQENKFLRKASNILEGTAIPSFRGLLQQIQGTLENYNQMRNQSPSKRQFNKFDDKKVIKFYFDEIDQRTSQEVLQGFKKIINDYIISRLPAYNVDGVIAENGLEFEYIEFLLSYNNDEQDRKFIQNLMKTQYFNYFMQQHYEAQM</sequence>
<keyword evidence="4" id="KW-1185">Reference proteome</keyword>
<dbReference type="RefSeq" id="XP_001430825.1">
    <property type="nucleotide sequence ID" value="XM_001430788.1"/>
</dbReference>
<feature type="domain" description="UDENN" evidence="2">
    <location>
        <begin position="317"/>
        <end position="765"/>
    </location>
</feature>
<dbReference type="InterPro" id="IPR001194">
    <property type="entry name" value="cDENN_dom"/>
</dbReference>
<dbReference type="Gene3D" id="3.40.50.11500">
    <property type="match status" value="1"/>
</dbReference>
<dbReference type="PROSITE" id="PS50211">
    <property type="entry name" value="DENN"/>
    <property type="match status" value="1"/>
</dbReference>
<dbReference type="Pfam" id="PF02141">
    <property type="entry name" value="DENN"/>
    <property type="match status" value="1"/>
</dbReference>
<dbReference type="PANTHER" id="PTHR15288:SF0">
    <property type="entry name" value="UDENN DOMAIN-CONTAINING PROTEIN"/>
    <property type="match status" value="1"/>
</dbReference>